<evidence type="ECO:0000256" key="1">
    <source>
        <dbReference type="SAM" id="Phobius"/>
    </source>
</evidence>
<gene>
    <name evidence="2" type="ORF">IRY55_09035</name>
</gene>
<evidence type="ECO:0000313" key="2">
    <source>
        <dbReference type="EMBL" id="MBF4501506.1"/>
    </source>
</evidence>
<name>A0A8J7KEU7_9BACL</name>
<dbReference type="SUPFAM" id="SSF159121">
    <property type="entry name" value="BC4932-like"/>
    <property type="match status" value="1"/>
</dbReference>
<keyword evidence="1" id="KW-0472">Membrane</keyword>
<dbReference type="InterPro" id="IPR036166">
    <property type="entry name" value="YxeA-like_sf"/>
</dbReference>
<proteinExistence type="predicted"/>
<evidence type="ECO:0000313" key="3">
    <source>
        <dbReference type="Proteomes" id="UP000622653"/>
    </source>
</evidence>
<accession>A0A8J7KEU7</accession>
<feature type="transmembrane region" description="Helical" evidence="1">
    <location>
        <begin position="6"/>
        <end position="23"/>
    </location>
</feature>
<dbReference type="Pfam" id="PF06486">
    <property type="entry name" value="DUF1093"/>
    <property type="match status" value="1"/>
</dbReference>
<reference evidence="2" key="1">
    <citation type="submission" date="2020-11" db="EMBL/GenBank/DDBJ databases">
        <title>Multidrug resistant novel bacterium Savagea serpentis sp. nov., isolated from the scats of a vine snake (Ahaetulla nasuta).</title>
        <authorList>
            <person name="Venkata Ramana V."/>
            <person name="Vikas Patil S."/>
            <person name="Yogita Lugani V."/>
        </authorList>
    </citation>
    <scope>NUCLEOTIDE SEQUENCE</scope>
    <source>
        <strain evidence="2">SN6</strain>
    </source>
</reference>
<keyword evidence="1" id="KW-0812">Transmembrane</keyword>
<sequence length="121" mass="14160">MKKIGLFITIFVILLLSVLFYFLRGTNLNRFGAEHYYIQITTDGESEVTVLDNGEKMERFSYQLPAYNDKGDVKEMTFTSHKNLRRDAYLQLFYKESKGVTSYEEVQEDAIPEKALKQLKK</sequence>
<dbReference type="PANTHER" id="PTHR36433:SF2">
    <property type="entry name" value="YXEA FAMILY PROTEIN"/>
    <property type="match status" value="1"/>
</dbReference>
<keyword evidence="1" id="KW-1133">Transmembrane helix</keyword>
<dbReference type="Proteomes" id="UP000622653">
    <property type="component" value="Unassembled WGS sequence"/>
</dbReference>
<dbReference type="EMBL" id="JADKPV010000004">
    <property type="protein sequence ID" value="MBF4501506.1"/>
    <property type="molecule type" value="Genomic_DNA"/>
</dbReference>
<dbReference type="InterPro" id="IPR006542">
    <property type="entry name" value="DUF1093"/>
</dbReference>
<dbReference type="Gene3D" id="2.40.50.480">
    <property type="match status" value="1"/>
</dbReference>
<dbReference type="RefSeq" id="WP_194562988.1">
    <property type="nucleotide sequence ID" value="NZ_JADKPV010000004.1"/>
</dbReference>
<protein>
    <submittedName>
        <fullName evidence="2">YxeA family protein</fullName>
    </submittedName>
</protein>
<keyword evidence="3" id="KW-1185">Reference proteome</keyword>
<dbReference type="AlphaFoldDB" id="A0A8J7KEU7"/>
<organism evidence="2 3">
    <name type="scientific">Savagea serpentis</name>
    <dbReference type="NCBI Taxonomy" id="2785297"/>
    <lineage>
        <taxon>Bacteria</taxon>
        <taxon>Bacillati</taxon>
        <taxon>Bacillota</taxon>
        <taxon>Bacilli</taxon>
        <taxon>Bacillales</taxon>
        <taxon>Caryophanaceae</taxon>
        <taxon>Savagea</taxon>
    </lineage>
</organism>
<dbReference type="PANTHER" id="PTHR36433">
    <property type="entry name" value="HYPOTHETICAL CYTOSOLIC PROTEIN"/>
    <property type="match status" value="1"/>
</dbReference>
<dbReference type="NCBIfam" id="TIGR01655">
    <property type="entry name" value="yxeA_fam"/>
    <property type="match status" value="1"/>
</dbReference>
<comment type="caution">
    <text evidence="2">The sequence shown here is derived from an EMBL/GenBank/DDBJ whole genome shotgun (WGS) entry which is preliminary data.</text>
</comment>